<dbReference type="AlphaFoldDB" id="A0A2M4DBP3"/>
<feature type="chain" id="PRO_5014999205" evidence="1">
    <location>
        <begin position="21"/>
        <end position="129"/>
    </location>
</feature>
<reference evidence="2" key="1">
    <citation type="submission" date="2018-01" db="EMBL/GenBank/DDBJ databases">
        <title>An insight into the sialome of Amazonian anophelines.</title>
        <authorList>
            <person name="Ribeiro J.M."/>
            <person name="Scarpassa V."/>
            <person name="Calvo E."/>
        </authorList>
    </citation>
    <scope>NUCLEOTIDE SEQUENCE</scope>
</reference>
<organism evidence="2">
    <name type="scientific">Anopheles darlingi</name>
    <name type="common">Mosquito</name>
    <dbReference type="NCBI Taxonomy" id="43151"/>
    <lineage>
        <taxon>Eukaryota</taxon>
        <taxon>Metazoa</taxon>
        <taxon>Ecdysozoa</taxon>
        <taxon>Arthropoda</taxon>
        <taxon>Hexapoda</taxon>
        <taxon>Insecta</taxon>
        <taxon>Pterygota</taxon>
        <taxon>Neoptera</taxon>
        <taxon>Endopterygota</taxon>
        <taxon>Diptera</taxon>
        <taxon>Nematocera</taxon>
        <taxon>Culicoidea</taxon>
        <taxon>Culicidae</taxon>
        <taxon>Anophelinae</taxon>
        <taxon>Anopheles</taxon>
    </lineage>
</organism>
<keyword evidence="1" id="KW-0732">Signal</keyword>
<protein>
    <submittedName>
        <fullName evidence="2">Putative secreted protein</fullName>
    </submittedName>
</protein>
<sequence length="129" mass="14632">MVTAMLLLLRFPLMPPRVNCLDRTHNKHTHTLAGTVTPFTLLVLINLVARTRVTISTCSVHVSLECFSHNALEEGVYLGNAIHKQSSKTGPPIERINNFPVQMVVPYRWGRQNDGSIMWRCNQTSYCRV</sequence>
<name>A0A2M4DBP3_ANODA</name>
<feature type="signal peptide" evidence="1">
    <location>
        <begin position="1"/>
        <end position="20"/>
    </location>
</feature>
<dbReference type="EMBL" id="GGFL01010835">
    <property type="protein sequence ID" value="MBW75013.1"/>
    <property type="molecule type" value="Transcribed_RNA"/>
</dbReference>
<proteinExistence type="predicted"/>
<evidence type="ECO:0000313" key="2">
    <source>
        <dbReference type="EMBL" id="MBW75013.1"/>
    </source>
</evidence>
<evidence type="ECO:0000256" key="1">
    <source>
        <dbReference type="SAM" id="SignalP"/>
    </source>
</evidence>
<accession>A0A2M4DBP3</accession>